<keyword evidence="1" id="KW-0472">Membrane</keyword>
<dbReference type="EMBL" id="JAOVQO010000009">
    <property type="protein sequence ID" value="MCU9848551.1"/>
    <property type="molecule type" value="Genomic_DNA"/>
</dbReference>
<keyword evidence="3" id="KW-1185">Reference proteome</keyword>
<proteinExistence type="predicted"/>
<evidence type="ECO:0000313" key="3">
    <source>
        <dbReference type="Proteomes" id="UP001209535"/>
    </source>
</evidence>
<name>A0ABT2X3N0_9RHOB</name>
<sequence length="54" mass="5666">MVKVVTFFLIGMAILAIFGRLRFPRIGTGRGAARCPSCGRPLIGRGPCDCGGKA</sequence>
<evidence type="ECO:0000313" key="2">
    <source>
        <dbReference type="EMBL" id="MCU9848551.1"/>
    </source>
</evidence>
<accession>A0ABT2X3N0</accession>
<keyword evidence="1" id="KW-0812">Transmembrane</keyword>
<reference evidence="2 3" key="1">
    <citation type="submission" date="2022-10" db="EMBL/GenBank/DDBJ databases">
        <title>Defluviimonas sp. nov., isolated from ocean surface sediments.</title>
        <authorList>
            <person name="He W."/>
            <person name="Wang L."/>
            <person name="Zhang D.-F."/>
        </authorList>
    </citation>
    <scope>NUCLEOTIDE SEQUENCE [LARGE SCALE GENOMIC DNA]</scope>
    <source>
        <strain evidence="2 3">WL0024</strain>
    </source>
</reference>
<dbReference type="Proteomes" id="UP001209535">
    <property type="component" value="Unassembled WGS sequence"/>
</dbReference>
<keyword evidence="1" id="KW-1133">Transmembrane helix</keyword>
<feature type="transmembrane region" description="Helical" evidence="1">
    <location>
        <begin position="6"/>
        <end position="23"/>
    </location>
</feature>
<gene>
    <name evidence="2" type="ORF">OEZ60_11065</name>
</gene>
<evidence type="ECO:0000256" key="1">
    <source>
        <dbReference type="SAM" id="Phobius"/>
    </source>
</evidence>
<dbReference type="RefSeq" id="WP_263335994.1">
    <property type="nucleotide sequence ID" value="NZ_JAOVQO010000009.1"/>
</dbReference>
<protein>
    <recommendedName>
        <fullName evidence="4">Short-chain dehydrogenase</fullName>
    </recommendedName>
</protein>
<comment type="caution">
    <text evidence="2">The sequence shown here is derived from an EMBL/GenBank/DDBJ whole genome shotgun (WGS) entry which is preliminary data.</text>
</comment>
<organism evidence="2 3">
    <name type="scientific">Albidovulum salinarum</name>
    <dbReference type="NCBI Taxonomy" id="2984153"/>
    <lineage>
        <taxon>Bacteria</taxon>
        <taxon>Pseudomonadati</taxon>
        <taxon>Pseudomonadota</taxon>
        <taxon>Alphaproteobacteria</taxon>
        <taxon>Rhodobacterales</taxon>
        <taxon>Paracoccaceae</taxon>
        <taxon>Albidovulum</taxon>
    </lineage>
</organism>
<evidence type="ECO:0008006" key="4">
    <source>
        <dbReference type="Google" id="ProtNLM"/>
    </source>
</evidence>